<dbReference type="GO" id="GO:0003677">
    <property type="term" value="F:DNA binding"/>
    <property type="evidence" value="ECO:0007669"/>
    <property type="project" value="InterPro"/>
</dbReference>
<comment type="caution">
    <text evidence="1">The sequence shown here is derived from an EMBL/GenBank/DDBJ whole genome shotgun (WGS) entry which is preliminary data.</text>
</comment>
<dbReference type="EMBL" id="BSSA01000038">
    <property type="protein sequence ID" value="GLW74718.1"/>
    <property type="molecule type" value="Genomic_DNA"/>
</dbReference>
<gene>
    <name evidence="1" type="ORF">Kpho02_70150</name>
</gene>
<dbReference type="SUPFAM" id="SSF46894">
    <property type="entry name" value="C-terminal effector domain of the bipartite response regulators"/>
    <property type="match status" value="1"/>
</dbReference>
<proteinExistence type="predicted"/>
<dbReference type="GO" id="GO:0006355">
    <property type="term" value="P:regulation of DNA-templated transcription"/>
    <property type="evidence" value="ECO:0007669"/>
    <property type="project" value="InterPro"/>
</dbReference>
<sequence>MTTHSREPGTPPGTAVPLSADERAAVTALAAGHTIAGAAKLLGQHYRTVNNRVARVNQRLGFHRTVLTVARCVAGGAIDTAEITRDVTLPLPELSAEQLAVMTALAGHDSAQAADLLSIPERKVKETAREVGRLLRTRTRGHTLAVLLTTGTIPATAALPRPSVANAGAAA</sequence>
<protein>
    <recommendedName>
        <fullName evidence="3">HTH luxR-type domain-containing protein</fullName>
    </recommendedName>
</protein>
<evidence type="ECO:0008006" key="3">
    <source>
        <dbReference type="Google" id="ProtNLM"/>
    </source>
</evidence>
<dbReference type="InterPro" id="IPR036388">
    <property type="entry name" value="WH-like_DNA-bd_sf"/>
</dbReference>
<organism evidence="1 2">
    <name type="scientific">Kitasatospora phosalacinea</name>
    <dbReference type="NCBI Taxonomy" id="2065"/>
    <lineage>
        <taxon>Bacteria</taxon>
        <taxon>Bacillati</taxon>
        <taxon>Actinomycetota</taxon>
        <taxon>Actinomycetes</taxon>
        <taxon>Kitasatosporales</taxon>
        <taxon>Streptomycetaceae</taxon>
        <taxon>Kitasatospora</taxon>
    </lineage>
</organism>
<dbReference type="Gene3D" id="1.10.10.10">
    <property type="entry name" value="Winged helix-like DNA-binding domain superfamily/Winged helix DNA-binding domain"/>
    <property type="match status" value="1"/>
</dbReference>
<accession>A0A9W6V5W9</accession>
<dbReference type="RefSeq" id="WP_285740284.1">
    <property type="nucleotide sequence ID" value="NZ_BSSA01000038.1"/>
</dbReference>
<dbReference type="Proteomes" id="UP001165041">
    <property type="component" value="Unassembled WGS sequence"/>
</dbReference>
<dbReference type="AlphaFoldDB" id="A0A9W6V5W9"/>
<reference evidence="1" key="1">
    <citation type="submission" date="2023-02" db="EMBL/GenBank/DDBJ databases">
        <title>Kitasatospora phosalacinea NBRC 14627.</title>
        <authorList>
            <person name="Ichikawa N."/>
            <person name="Sato H."/>
            <person name="Tonouchi N."/>
        </authorList>
    </citation>
    <scope>NUCLEOTIDE SEQUENCE</scope>
    <source>
        <strain evidence="1">NBRC 14627</strain>
    </source>
</reference>
<name>A0A9W6V5W9_9ACTN</name>
<evidence type="ECO:0000313" key="1">
    <source>
        <dbReference type="EMBL" id="GLW74718.1"/>
    </source>
</evidence>
<evidence type="ECO:0000313" key="2">
    <source>
        <dbReference type="Proteomes" id="UP001165041"/>
    </source>
</evidence>
<dbReference type="InterPro" id="IPR016032">
    <property type="entry name" value="Sig_transdc_resp-reg_C-effctor"/>
</dbReference>